<dbReference type="SUPFAM" id="SSF103473">
    <property type="entry name" value="MFS general substrate transporter"/>
    <property type="match status" value="2"/>
</dbReference>
<dbReference type="GO" id="GO:0016020">
    <property type="term" value="C:membrane"/>
    <property type="evidence" value="ECO:0007669"/>
    <property type="project" value="UniProtKB-SubCell"/>
</dbReference>
<reference evidence="8" key="1">
    <citation type="journal article" date="2020" name="Int. J. Syst. Evol. Microbiol.">
        <title>Aquipluma nitroreducens gen. nov. sp. nov., a novel facultatively anaerobic bacterium isolated from a freshwater lake.</title>
        <authorList>
            <person name="Watanabe M."/>
            <person name="Kojima H."/>
            <person name="Fukui M."/>
        </authorList>
    </citation>
    <scope>NUCLEOTIDE SEQUENCE</scope>
    <source>
        <strain evidence="8">MeG22</strain>
    </source>
</reference>
<evidence type="ECO:0000256" key="7">
    <source>
        <dbReference type="SAM" id="Phobius"/>
    </source>
</evidence>
<keyword evidence="6 7" id="KW-0472">Membrane</keyword>
<keyword evidence="4 7" id="KW-0812">Transmembrane</keyword>
<organism evidence="8 9">
    <name type="scientific">Aquipluma nitroreducens</name>
    <dbReference type="NCBI Taxonomy" id="2010828"/>
    <lineage>
        <taxon>Bacteria</taxon>
        <taxon>Pseudomonadati</taxon>
        <taxon>Bacteroidota</taxon>
        <taxon>Bacteroidia</taxon>
        <taxon>Marinilabiliales</taxon>
        <taxon>Prolixibacteraceae</taxon>
        <taxon>Aquipluma</taxon>
    </lineage>
</organism>
<evidence type="ECO:0000256" key="1">
    <source>
        <dbReference type="ARBA" id="ARBA00004141"/>
    </source>
</evidence>
<gene>
    <name evidence="8" type="ORF">AQPE_3733</name>
</gene>
<dbReference type="KEGG" id="anf:AQPE_3733"/>
<keyword evidence="3" id="KW-0813">Transport</keyword>
<sequence length="625" mass="70239">MTKNEKPTAPKQRSPWAWIPTLYFAEGIPYVVAMTVAVIMFKRFGISNTDIALYTSWLYLPWVIKPLWSPIVDLLKTKRWWIIFMQLVIGASLGAVALSIPLPGFFKISLIFLWLLAFSSATHDIAADGFYMLGLDEHQQAYFVGIRSTFYRIAMITGQGLLIILAGFFEVSTGLPPIEINVSANPTYTKEIQLPEVTQSASTGQTFFAVFPQQAEISTQNIPSSKLDSIRKVVTQYNQDNKFEAHQVENQVKSGAKNESSWWSDYISTPLKNFLKDHFQAKAKSVSGNTLVGNVTVVAIKLSEKPKENKEMVLNVKFRNGDNSIRLLEGERLTFNSGNQDKPAYLLFQCDPKLTRSTQASFKGTSGNIHLAWSITFVILAVMFVIFSFYHRFILPHPKSDQQVISQGENLFSEFFKTFGSFFKRKDIGVIIAFLMLYRVGEAQLIKMASPFMLDPRNLGGLGLTTGDVGLLYGTFGILALTAGGILGGIAASTKGFRYWLWWMVLAINVPHLAYVYMSFAQPENQLIIGLCVVLEQFSYGFGFTAYMLYMIYISEGKNKTAHFAIATGFMALGMMLPGMFSGWLQEIIGYPNFFVWVMLCMIPGMIPVFFINVKPEFGIKKKEE</sequence>
<keyword evidence="5 7" id="KW-1133">Transmembrane helix</keyword>
<keyword evidence="9" id="KW-1185">Reference proteome</keyword>
<evidence type="ECO:0000313" key="8">
    <source>
        <dbReference type="EMBL" id="BBE19548.1"/>
    </source>
</evidence>
<feature type="transmembrane region" description="Helical" evidence="7">
    <location>
        <begin position="499"/>
        <end position="521"/>
    </location>
</feature>
<dbReference type="EMBL" id="AP018694">
    <property type="protein sequence ID" value="BBE19548.1"/>
    <property type="molecule type" value="Genomic_DNA"/>
</dbReference>
<dbReference type="Gene3D" id="1.20.1250.20">
    <property type="entry name" value="MFS general substrate transporter like domains"/>
    <property type="match status" value="1"/>
</dbReference>
<dbReference type="InterPro" id="IPR036259">
    <property type="entry name" value="MFS_trans_sf"/>
</dbReference>
<feature type="transmembrane region" description="Helical" evidence="7">
    <location>
        <begin position="594"/>
        <end position="614"/>
    </location>
</feature>
<feature type="transmembrane region" description="Helical" evidence="7">
    <location>
        <begin position="371"/>
        <end position="390"/>
    </location>
</feature>
<comment type="subcellular location">
    <subcellularLocation>
        <location evidence="1">Membrane</location>
        <topology evidence="1">Multi-pass membrane protein</topology>
    </subcellularLocation>
</comment>
<feature type="transmembrane region" description="Helical" evidence="7">
    <location>
        <begin position="150"/>
        <end position="169"/>
    </location>
</feature>
<evidence type="ECO:0000256" key="2">
    <source>
        <dbReference type="ARBA" id="ARBA00007015"/>
    </source>
</evidence>
<feature type="transmembrane region" description="Helical" evidence="7">
    <location>
        <begin position="80"/>
        <end position="102"/>
    </location>
</feature>
<feature type="transmembrane region" description="Helical" evidence="7">
    <location>
        <begin position="51"/>
        <end position="68"/>
    </location>
</feature>
<feature type="transmembrane region" description="Helical" evidence="7">
    <location>
        <begin position="527"/>
        <end position="550"/>
    </location>
</feature>
<comment type="similarity">
    <text evidence="2">Belongs to the major facilitator superfamily. Folate-biopterin transporter (TC 2.A.71) family.</text>
</comment>
<feature type="transmembrane region" description="Helical" evidence="7">
    <location>
        <begin position="108"/>
        <end position="130"/>
    </location>
</feature>
<dbReference type="AlphaFoldDB" id="A0A5K7SDA2"/>
<feature type="transmembrane region" description="Helical" evidence="7">
    <location>
        <begin position="470"/>
        <end position="492"/>
    </location>
</feature>
<dbReference type="InterPro" id="IPR039309">
    <property type="entry name" value="BT1"/>
</dbReference>
<evidence type="ECO:0000256" key="5">
    <source>
        <dbReference type="ARBA" id="ARBA00022989"/>
    </source>
</evidence>
<proteinExistence type="inferred from homology"/>
<feature type="transmembrane region" description="Helical" evidence="7">
    <location>
        <begin position="21"/>
        <end position="39"/>
    </location>
</feature>
<dbReference type="PANTHER" id="PTHR12778">
    <property type="entry name" value="SOLUTE CARRIER FAMILY 33 ACETYL-COA TRANSPORTER -RELATED"/>
    <property type="match status" value="1"/>
</dbReference>
<dbReference type="PANTHER" id="PTHR12778:SF10">
    <property type="entry name" value="MAJOR FACILITATOR SUPERFAMILY DOMAIN-CONTAINING PROTEIN 3"/>
    <property type="match status" value="1"/>
</dbReference>
<evidence type="ECO:0000256" key="3">
    <source>
        <dbReference type="ARBA" id="ARBA00022448"/>
    </source>
</evidence>
<evidence type="ECO:0000256" key="4">
    <source>
        <dbReference type="ARBA" id="ARBA00022692"/>
    </source>
</evidence>
<name>A0A5K7SDA2_9BACT</name>
<dbReference type="InterPro" id="IPR004752">
    <property type="entry name" value="AmpG_permease/AT-1"/>
</dbReference>
<dbReference type="RefSeq" id="WP_318347781.1">
    <property type="nucleotide sequence ID" value="NZ_AP018694.1"/>
</dbReference>
<accession>A0A5K7SDA2</accession>
<evidence type="ECO:0000256" key="6">
    <source>
        <dbReference type="ARBA" id="ARBA00023136"/>
    </source>
</evidence>
<dbReference type="Proteomes" id="UP001193389">
    <property type="component" value="Chromosome"/>
</dbReference>
<dbReference type="Pfam" id="PF03092">
    <property type="entry name" value="BT1"/>
    <property type="match status" value="1"/>
</dbReference>
<feature type="transmembrane region" description="Helical" evidence="7">
    <location>
        <begin position="562"/>
        <end position="582"/>
    </location>
</feature>
<protein>
    <submittedName>
        <fullName evidence="8">AmpG permease</fullName>
    </submittedName>
</protein>
<evidence type="ECO:0000313" key="9">
    <source>
        <dbReference type="Proteomes" id="UP001193389"/>
    </source>
</evidence>